<evidence type="ECO:0000313" key="22">
    <source>
        <dbReference type="Proteomes" id="UP000278715"/>
    </source>
</evidence>
<proteinExistence type="predicted"/>
<dbReference type="OMA" id="GISGIWA"/>
<dbReference type="EMBL" id="LT549890">
    <property type="protein sequence ID" value="SAI85174.1"/>
    <property type="molecule type" value="Genomic_DNA"/>
</dbReference>
<evidence type="ECO:0000313" key="21">
    <source>
        <dbReference type="Proteomes" id="UP000275843"/>
    </source>
</evidence>
<dbReference type="GO" id="GO:0016787">
    <property type="term" value="F:hydrolase activity"/>
    <property type="evidence" value="ECO:0007669"/>
    <property type="project" value="InterPro"/>
</dbReference>
<dbReference type="Proteomes" id="UP000033106">
    <property type="component" value="Chromosome"/>
</dbReference>
<dbReference type="RefSeq" id="WP_010923431.1">
    <property type="nucleotide sequence ID" value="NZ_CP011055.2"/>
</dbReference>
<evidence type="ECO:0000313" key="2">
    <source>
        <dbReference type="EMBL" id="AKA74519.1"/>
    </source>
</evidence>
<dbReference type="InterPro" id="IPR004843">
    <property type="entry name" value="Calcineurin-like_PHP"/>
</dbReference>
<reference evidence="17 18" key="4">
    <citation type="journal article" date="2018" name="Proc. Natl. Acad. Sci. U.S.A.">
        <title>Nonmutational mechanism of inheritance in the Archaeon Sulfolobus solfataricus.</title>
        <authorList>
            <person name="Payne S."/>
            <person name="McCarthy S."/>
            <person name="Johnson T."/>
            <person name="North E."/>
            <person name="Blum P."/>
        </authorList>
    </citation>
    <scope>NUCLEOTIDE SEQUENCE [LARGE SCALE GENOMIC DNA]</scope>
    <source>
        <strain evidence="6 17">SARC-H</strain>
        <strain evidence="7 21">SARC-I</strain>
        <strain evidence="9 22">SARC-N</strain>
        <strain evidence="10 23">SARC-O</strain>
        <strain evidence="11 18">SUL120</strain>
        <strain evidence="5 19">SULG</strain>
        <strain evidence="8 20">SULM</strain>
    </source>
</reference>
<dbReference type="Proteomes" id="UP000273194">
    <property type="component" value="Chromosome"/>
</dbReference>
<evidence type="ECO:0000313" key="7">
    <source>
        <dbReference type="EMBL" id="AZF74238.1"/>
    </source>
</evidence>
<dbReference type="EMBL" id="CP011057">
    <property type="protein sequence ID" value="AKA79907.1"/>
    <property type="molecule type" value="Genomic_DNA"/>
</dbReference>
<dbReference type="Gene3D" id="3.60.21.10">
    <property type="match status" value="1"/>
</dbReference>
<reference evidence="13 14" key="1">
    <citation type="journal article" date="2015" name="Genome Announc.">
        <title>Complete Genome Sequence of Sulfolobus solfataricus Strain 98/2 and Evolved Derivatives.</title>
        <authorList>
            <person name="McCarthy S."/>
            <person name="Gradnigo J."/>
            <person name="Johnson T."/>
            <person name="Payne S."/>
            <person name="Lipzen A."/>
            <person name="Martin J."/>
            <person name="Schackwitz W."/>
            <person name="Moriyama E."/>
            <person name="Blum P."/>
        </authorList>
    </citation>
    <scope>NUCLEOTIDE SEQUENCE [LARGE SCALE GENOMIC DNA]</scope>
    <source>
        <strain evidence="13">98/2 SULC</strain>
        <strain evidence="2">SARC-B</strain>
        <strain evidence="3">SARC-C</strain>
        <strain evidence="4 15">SULA</strain>
        <strain evidence="14">SULB</strain>
    </source>
</reference>
<evidence type="ECO:0000313" key="10">
    <source>
        <dbReference type="EMBL" id="AZF82073.1"/>
    </source>
</evidence>
<dbReference type="OrthoDB" id="50367at2157"/>
<evidence type="ECO:0000259" key="1">
    <source>
        <dbReference type="Pfam" id="PF00149"/>
    </source>
</evidence>
<evidence type="ECO:0000313" key="3">
    <source>
        <dbReference type="EMBL" id="AKA77215.1"/>
    </source>
</evidence>
<evidence type="ECO:0000313" key="23">
    <source>
        <dbReference type="Proteomes" id="UP000282269"/>
    </source>
</evidence>
<dbReference type="KEGG" id="ssof:SULC_2359"/>
<evidence type="ECO:0000313" key="20">
    <source>
        <dbReference type="Proteomes" id="UP000273443"/>
    </source>
</evidence>
<dbReference type="Proteomes" id="UP000282269">
    <property type="component" value="Chromosome"/>
</dbReference>
<dbReference type="GeneID" id="44130311"/>
<organism evidence="2 14">
    <name type="scientific">Saccharolobus solfataricus</name>
    <name type="common">Sulfolobus solfataricus</name>
    <dbReference type="NCBI Taxonomy" id="2287"/>
    <lineage>
        <taxon>Archaea</taxon>
        <taxon>Thermoproteota</taxon>
        <taxon>Thermoprotei</taxon>
        <taxon>Sulfolobales</taxon>
        <taxon>Sulfolobaceae</taxon>
        <taxon>Saccharolobus</taxon>
    </lineage>
</organism>
<dbReference type="EMBL" id="CP011055">
    <property type="protein sequence ID" value="AKA74519.1"/>
    <property type="molecule type" value="Genomic_DNA"/>
</dbReference>
<gene>
    <name evidence="12" type="ORF">SSOP1_1620</name>
    <name evidence="4" type="ORF">SULA_2361</name>
    <name evidence="2" type="ORF">SULB_2362</name>
    <name evidence="3" type="ORF">SULC_2359</name>
    <name evidence="5" type="ORF">SULG_11960</name>
    <name evidence="6" type="ORF">SULH_11960</name>
    <name evidence="7" type="ORF">SULI_11960</name>
    <name evidence="8" type="ORF">SULM_11950</name>
    <name evidence="9" type="ORF">SULN_11950</name>
    <name evidence="10" type="ORF">SULO_11960</name>
    <name evidence="11" type="ORF">SULZ_11960</name>
</gene>
<dbReference type="KEGG" id="ssoa:SULA_2361"/>
<reference evidence="2" key="5">
    <citation type="submission" date="2018-10" db="EMBL/GenBank/DDBJ databases">
        <authorList>
            <person name="McCarthy S."/>
            <person name="Gradnigo J."/>
            <person name="Johnson T."/>
            <person name="Payne S."/>
            <person name="Lipzen A."/>
            <person name="Schackwitz W."/>
            <person name="Martin J."/>
            <person name="Moriyama E."/>
            <person name="Blum P."/>
        </authorList>
    </citation>
    <scope>NUCLEOTIDE SEQUENCE</scope>
    <source>
        <strain evidence="2">SARC-B</strain>
        <strain evidence="3">SARC-C</strain>
        <strain evidence="4">SULA</strain>
    </source>
</reference>
<evidence type="ECO:0000313" key="19">
    <source>
        <dbReference type="Proteomes" id="UP000273194"/>
    </source>
</evidence>
<dbReference type="Proteomes" id="UP000033085">
    <property type="component" value="Chromosome"/>
</dbReference>
<sequence>MRFLLVSDIHKSFNFFRGHDESVAVDWLLEVISETEPEVLISAGDWDEGMTLEDFRRISSKVKLLTIYGNHENFPVIMNYAMPNSKVFDICGLKIAGINGLIGERSSKGVPLTKPTEFMNAIYKIKNSGIKVDILIAHQPPYIPEIYPKMKKDEYNELMFDAVEYLKPRLFFNGHMTAGCYSYYQFPSGT</sequence>
<dbReference type="EMBL" id="CP011056">
    <property type="protein sequence ID" value="AKA77215.1"/>
    <property type="molecule type" value="Genomic_DNA"/>
</dbReference>
<reference evidence="16" key="3">
    <citation type="submission" date="2016-04" db="EMBL/GenBank/DDBJ databases">
        <authorList>
            <person name="Shah S.A."/>
            <person name="Garrett R.A."/>
        </authorList>
    </citation>
    <scope>NUCLEOTIDE SEQUENCE [LARGE SCALE GENOMIC DNA]</scope>
    <source>
        <strain evidence="16">ATCC 35091 / DSM 1616 / JCM 8930 / NBRC 15331 / P1</strain>
    </source>
</reference>
<evidence type="ECO:0000313" key="12">
    <source>
        <dbReference type="EMBL" id="SAI85174.1"/>
    </source>
</evidence>
<dbReference type="PATRIC" id="fig|2287.6.peg.2480"/>
<evidence type="ECO:0000313" key="6">
    <source>
        <dbReference type="EMBL" id="AZF71618.1"/>
    </source>
</evidence>
<dbReference type="Proteomes" id="UP000267993">
    <property type="component" value="Chromosome"/>
</dbReference>
<name>A0A0E3MB22_SACSO</name>
<dbReference type="Proteomes" id="UP000269431">
    <property type="component" value="Chromosome"/>
</dbReference>
<evidence type="ECO:0000313" key="18">
    <source>
        <dbReference type="Proteomes" id="UP000269431"/>
    </source>
</evidence>
<evidence type="ECO:0000313" key="11">
    <source>
        <dbReference type="EMBL" id="AZF84656.1"/>
    </source>
</evidence>
<dbReference type="EMBL" id="CP033241">
    <property type="protein sequence ID" value="AZF84656.1"/>
    <property type="molecule type" value="Genomic_DNA"/>
</dbReference>
<evidence type="ECO:0000313" key="16">
    <source>
        <dbReference type="Proteomes" id="UP000076770"/>
    </source>
</evidence>
<dbReference type="AlphaFoldDB" id="A0A0E3MB22"/>
<dbReference type="SUPFAM" id="SSF56300">
    <property type="entry name" value="Metallo-dependent phosphatases"/>
    <property type="match status" value="1"/>
</dbReference>
<evidence type="ECO:0000313" key="13">
    <source>
        <dbReference type="Proteomes" id="UP000033057"/>
    </source>
</evidence>
<dbReference type="Pfam" id="PF00149">
    <property type="entry name" value="Metallophos"/>
    <property type="match status" value="1"/>
</dbReference>
<dbReference type="Proteomes" id="UP000278715">
    <property type="component" value="Chromosome"/>
</dbReference>
<feature type="domain" description="Calcineurin-like phosphoesterase" evidence="1">
    <location>
        <begin position="1"/>
        <end position="175"/>
    </location>
</feature>
<evidence type="ECO:0000313" key="4">
    <source>
        <dbReference type="EMBL" id="AKA79907.1"/>
    </source>
</evidence>
<evidence type="ECO:0000313" key="5">
    <source>
        <dbReference type="EMBL" id="AZF68998.1"/>
    </source>
</evidence>
<dbReference type="EMBL" id="CP033237">
    <property type="protein sequence ID" value="AZF74238.1"/>
    <property type="molecule type" value="Genomic_DNA"/>
</dbReference>
<accession>A0A0E3MB22</accession>
<evidence type="ECO:0000313" key="9">
    <source>
        <dbReference type="EMBL" id="AZF79468.1"/>
    </source>
</evidence>
<evidence type="ECO:0000313" key="8">
    <source>
        <dbReference type="EMBL" id="AZF76861.1"/>
    </source>
</evidence>
<evidence type="ECO:0000313" key="14">
    <source>
        <dbReference type="Proteomes" id="UP000033085"/>
    </source>
</evidence>
<dbReference type="EMBL" id="CP033235">
    <property type="protein sequence ID" value="AZF68998.1"/>
    <property type="molecule type" value="Genomic_DNA"/>
</dbReference>
<dbReference type="Proteomes" id="UP000033057">
    <property type="component" value="Chromosome"/>
</dbReference>
<dbReference type="KEGG" id="ssol:SULB_2362"/>
<dbReference type="GeneID" id="1454499"/>
<protein>
    <submittedName>
        <fullName evidence="2">Metallophosphoesterase</fullName>
    </submittedName>
</protein>
<dbReference type="InterPro" id="IPR029052">
    <property type="entry name" value="Metallo-depent_PP-like"/>
</dbReference>
<evidence type="ECO:0000313" key="15">
    <source>
        <dbReference type="Proteomes" id="UP000033106"/>
    </source>
</evidence>
<dbReference type="Proteomes" id="UP000275843">
    <property type="component" value="Chromosome"/>
</dbReference>
<dbReference type="EMBL" id="CP033236">
    <property type="protein sequence ID" value="AZF71618.1"/>
    <property type="molecule type" value="Genomic_DNA"/>
</dbReference>
<dbReference type="Proteomes" id="UP000076770">
    <property type="component" value="Chromosome i"/>
</dbReference>
<dbReference type="Proteomes" id="UP000273443">
    <property type="component" value="Chromosome"/>
</dbReference>
<dbReference type="EMBL" id="CP033240">
    <property type="protein sequence ID" value="AZF82073.1"/>
    <property type="molecule type" value="Genomic_DNA"/>
</dbReference>
<evidence type="ECO:0000313" key="17">
    <source>
        <dbReference type="Proteomes" id="UP000267993"/>
    </source>
</evidence>
<reference evidence="12" key="2">
    <citation type="submission" date="2016-04" db="EMBL/GenBank/DDBJ databases">
        <authorList>
            <person name="Evans L.H."/>
            <person name="Alamgir A."/>
            <person name="Owens N."/>
            <person name="Weber N.D."/>
            <person name="Virtaneva K."/>
            <person name="Barbian K."/>
            <person name="Babar A."/>
            <person name="Rosenke K."/>
        </authorList>
    </citation>
    <scope>NUCLEOTIDE SEQUENCE</scope>
    <source>
        <strain evidence="12">P1</strain>
    </source>
</reference>
<dbReference type="EMBL" id="CP033239">
    <property type="protein sequence ID" value="AZF79468.1"/>
    <property type="molecule type" value="Genomic_DNA"/>
</dbReference>
<dbReference type="EMBL" id="CP033238">
    <property type="protein sequence ID" value="AZF76861.1"/>
    <property type="molecule type" value="Genomic_DNA"/>
</dbReference>